<sequence length="832" mass="93602">MSTIDPGIEETINEKADPSMDDKDGAKDDAAIDENPTNEEAANEAQRTMEQDEREDFEFKNRWWFASVAAPLLAGTFGPMATAFNILALAYYWRESIPTGVPPGQGEKLGHTIKDPPWNTALNALSLVCALIGNGSLLLNMARRVKFEIAQPLTIAGYMLAGLLLIADVSAMSSGPHYWITQPPLIPNSRHALTSAFYYACYAAGIYTCLAFLMCFTVYGAVAGKYTKQFQLTLSQRSLMLQTMSLVTYLLLGALVYSHIEAWDFLTAVYWADVTILTIGFGDVSPKTSLGRGLLFPFAMGGVLTLGLVIGSIRSLVLERGSEKMSARMLEKRRAKAVNNVDSKREVVKISMFARAHYRIDPDMSLAQKREQEFDVMRKVQKAADSERRYFALFNSALFAVLLWLVGAVIFQQTEYLQNWTYLEAVYMAYVALLTIGYGDFAPKSNSGRAFFVFWSLLAIPSLTILISNMGDTVVKWVSDMTEWVSRFTVLPGEEGFRASLRAGGVDIVQRFSDMVHSFTGPGVFGISPRGPESSVSSSEYENKMLDRLAERLDHHVDDDEREQWKKLKEAKEEAQEAKEEQDKAKTAEEAQEKDIMFYHYVLSRECRNLQKIVNNEPSKQFSWADWEYYLKLVGDQDDPEDYPGQKHPDLLVPEPLRAPDGLRSTDPVEQSRSKSGSDTDASLEKESTSHNNDNDAPNPHSTDGNIDRATSVREQLEAKRKSFGRSKHKPPTNPDDLPYFLRDWSWLSNESPLLSNRSEAAWILERMSAALERELNRHRKGYRATPPIGLKDARRRALAKEEQKADGGAEEREKRTEQRHLAKAEKEEVEG</sequence>
<evidence type="ECO:0000256" key="3">
    <source>
        <dbReference type="ARBA" id="ARBA00022692"/>
    </source>
</evidence>
<dbReference type="Proteomes" id="UP000799767">
    <property type="component" value="Unassembled WGS sequence"/>
</dbReference>
<evidence type="ECO:0000313" key="13">
    <source>
        <dbReference type="Proteomes" id="UP000799767"/>
    </source>
</evidence>
<keyword evidence="3 8" id="KW-0812">Transmembrane</keyword>
<dbReference type="PANTHER" id="PTHR11003:SF301">
    <property type="entry name" value="POTASSIUM CHANNEL PROTEIN"/>
    <property type="match status" value="1"/>
</dbReference>
<comment type="subcellular location">
    <subcellularLocation>
        <location evidence="1">Membrane</location>
        <topology evidence="1">Multi-pass membrane protein</topology>
    </subcellularLocation>
</comment>
<dbReference type="PANTHER" id="PTHR11003">
    <property type="entry name" value="POTASSIUM CHANNEL, SUBFAMILY K"/>
    <property type="match status" value="1"/>
</dbReference>
<feature type="domain" description="Potassium channel" evidence="11">
    <location>
        <begin position="401"/>
        <end position="475"/>
    </location>
</feature>
<evidence type="ECO:0000256" key="4">
    <source>
        <dbReference type="ARBA" id="ARBA00022989"/>
    </source>
</evidence>
<proteinExistence type="inferred from homology"/>
<dbReference type="Pfam" id="PF07885">
    <property type="entry name" value="Ion_trans_2"/>
    <property type="match status" value="2"/>
</dbReference>
<feature type="transmembrane region" description="Helical" evidence="10">
    <location>
        <begin position="121"/>
        <end position="141"/>
    </location>
</feature>
<feature type="compositionally biased region" description="Low complexity" evidence="9">
    <location>
        <begin position="33"/>
        <end position="45"/>
    </location>
</feature>
<feature type="transmembrane region" description="Helical" evidence="10">
    <location>
        <begin position="294"/>
        <end position="317"/>
    </location>
</feature>
<dbReference type="GO" id="GO:0015271">
    <property type="term" value="F:outward rectifier potassium channel activity"/>
    <property type="evidence" value="ECO:0007669"/>
    <property type="project" value="TreeGrafter"/>
</dbReference>
<feature type="region of interest" description="Disordered" evidence="9">
    <location>
        <begin position="638"/>
        <end position="737"/>
    </location>
</feature>
<evidence type="ECO:0000256" key="6">
    <source>
        <dbReference type="ARBA" id="ARBA00023136"/>
    </source>
</evidence>
<feature type="transmembrane region" description="Helical" evidence="10">
    <location>
        <begin position="390"/>
        <end position="411"/>
    </location>
</feature>
<keyword evidence="2 8" id="KW-0813">Transport</keyword>
<feature type="region of interest" description="Disordered" evidence="9">
    <location>
        <begin position="1"/>
        <end position="53"/>
    </location>
</feature>
<name>A0A6A6Q0M7_9PEZI</name>
<evidence type="ECO:0000256" key="2">
    <source>
        <dbReference type="ARBA" id="ARBA00022448"/>
    </source>
</evidence>
<keyword evidence="4 10" id="KW-1133">Transmembrane helix</keyword>
<evidence type="ECO:0000256" key="10">
    <source>
        <dbReference type="SAM" id="Phobius"/>
    </source>
</evidence>
<feature type="compositionally biased region" description="Basic and acidic residues" evidence="9">
    <location>
        <begin position="711"/>
        <end position="721"/>
    </location>
</feature>
<organism evidence="12 13">
    <name type="scientific">Neohortaea acidophila</name>
    <dbReference type="NCBI Taxonomy" id="245834"/>
    <lineage>
        <taxon>Eukaryota</taxon>
        <taxon>Fungi</taxon>
        <taxon>Dikarya</taxon>
        <taxon>Ascomycota</taxon>
        <taxon>Pezizomycotina</taxon>
        <taxon>Dothideomycetes</taxon>
        <taxon>Dothideomycetidae</taxon>
        <taxon>Mycosphaerellales</taxon>
        <taxon>Teratosphaeriaceae</taxon>
        <taxon>Neohortaea</taxon>
    </lineage>
</organism>
<dbReference type="InterPro" id="IPR013099">
    <property type="entry name" value="K_chnl_dom"/>
</dbReference>
<dbReference type="SUPFAM" id="SSF81324">
    <property type="entry name" value="Voltage-gated potassium channels"/>
    <property type="match status" value="2"/>
</dbReference>
<dbReference type="GeneID" id="54479610"/>
<dbReference type="AlphaFoldDB" id="A0A6A6Q0M7"/>
<dbReference type="RefSeq" id="XP_033592529.1">
    <property type="nucleotide sequence ID" value="XM_033738608.1"/>
</dbReference>
<dbReference type="OrthoDB" id="297496at2759"/>
<evidence type="ECO:0000256" key="7">
    <source>
        <dbReference type="ARBA" id="ARBA00023303"/>
    </source>
</evidence>
<feature type="transmembrane region" description="Helical" evidence="10">
    <location>
        <begin position="153"/>
        <end position="176"/>
    </location>
</feature>
<dbReference type="GO" id="GO:0030322">
    <property type="term" value="P:stabilization of membrane potential"/>
    <property type="evidence" value="ECO:0007669"/>
    <property type="project" value="TreeGrafter"/>
</dbReference>
<evidence type="ECO:0000313" key="12">
    <source>
        <dbReference type="EMBL" id="KAF2485960.1"/>
    </source>
</evidence>
<evidence type="ECO:0000259" key="11">
    <source>
        <dbReference type="Pfam" id="PF07885"/>
    </source>
</evidence>
<dbReference type="Gene3D" id="1.10.287.70">
    <property type="match status" value="2"/>
</dbReference>
<gene>
    <name evidence="12" type="ORF">BDY17DRAFT_68135</name>
</gene>
<feature type="transmembrane region" description="Helical" evidence="10">
    <location>
        <begin position="417"/>
        <end position="438"/>
    </location>
</feature>
<keyword evidence="6 10" id="KW-0472">Membrane</keyword>
<keyword evidence="13" id="KW-1185">Reference proteome</keyword>
<feature type="transmembrane region" description="Helical" evidence="10">
    <location>
        <begin position="196"/>
        <end position="219"/>
    </location>
</feature>
<feature type="compositionally biased region" description="Basic and acidic residues" evidence="9">
    <location>
        <begin position="670"/>
        <end position="689"/>
    </location>
</feature>
<protein>
    <recommendedName>
        <fullName evidence="11">Potassium channel domain-containing protein</fullName>
    </recommendedName>
</protein>
<feature type="domain" description="Potassium channel" evidence="11">
    <location>
        <begin position="246"/>
        <end position="317"/>
    </location>
</feature>
<feature type="compositionally biased region" description="Polar residues" evidence="9">
    <location>
        <begin position="690"/>
        <end position="705"/>
    </location>
</feature>
<feature type="transmembrane region" description="Helical" evidence="10">
    <location>
        <begin position="239"/>
        <end position="260"/>
    </location>
</feature>
<feature type="compositionally biased region" description="Basic and acidic residues" evidence="9">
    <location>
        <begin position="799"/>
        <end position="832"/>
    </location>
</feature>
<dbReference type="GO" id="GO:0005886">
    <property type="term" value="C:plasma membrane"/>
    <property type="evidence" value="ECO:0007669"/>
    <property type="project" value="TreeGrafter"/>
</dbReference>
<dbReference type="InterPro" id="IPR003280">
    <property type="entry name" value="2pore_dom_K_chnl"/>
</dbReference>
<comment type="similarity">
    <text evidence="8">Belongs to the two pore domain potassium channel (TC 1.A.1.8) family.</text>
</comment>
<feature type="compositionally biased region" description="Basic residues" evidence="9">
    <location>
        <begin position="722"/>
        <end position="731"/>
    </location>
</feature>
<feature type="compositionally biased region" description="Basic and acidic residues" evidence="9">
    <location>
        <begin position="12"/>
        <end position="30"/>
    </location>
</feature>
<dbReference type="GO" id="GO:0022841">
    <property type="term" value="F:potassium ion leak channel activity"/>
    <property type="evidence" value="ECO:0007669"/>
    <property type="project" value="TreeGrafter"/>
</dbReference>
<evidence type="ECO:0000256" key="5">
    <source>
        <dbReference type="ARBA" id="ARBA00023065"/>
    </source>
</evidence>
<evidence type="ECO:0000256" key="9">
    <source>
        <dbReference type="SAM" id="MobiDB-lite"/>
    </source>
</evidence>
<dbReference type="EMBL" id="MU001632">
    <property type="protein sequence ID" value="KAF2485960.1"/>
    <property type="molecule type" value="Genomic_DNA"/>
</dbReference>
<feature type="region of interest" description="Disordered" evidence="9">
    <location>
        <begin position="570"/>
        <end position="589"/>
    </location>
</feature>
<feature type="transmembrane region" description="Helical" evidence="10">
    <location>
        <begin position="63"/>
        <end position="93"/>
    </location>
</feature>
<keyword evidence="5 8" id="KW-0406">Ion transport</keyword>
<keyword evidence="7 8" id="KW-0407">Ion channel</keyword>
<feature type="region of interest" description="Disordered" evidence="9">
    <location>
        <begin position="783"/>
        <end position="832"/>
    </location>
</feature>
<evidence type="ECO:0000256" key="1">
    <source>
        <dbReference type="ARBA" id="ARBA00004141"/>
    </source>
</evidence>
<accession>A0A6A6Q0M7</accession>
<reference evidence="12" key="1">
    <citation type="journal article" date="2020" name="Stud. Mycol.">
        <title>101 Dothideomycetes genomes: a test case for predicting lifestyles and emergence of pathogens.</title>
        <authorList>
            <person name="Haridas S."/>
            <person name="Albert R."/>
            <person name="Binder M."/>
            <person name="Bloem J."/>
            <person name="Labutti K."/>
            <person name="Salamov A."/>
            <person name="Andreopoulos B."/>
            <person name="Baker S."/>
            <person name="Barry K."/>
            <person name="Bills G."/>
            <person name="Bluhm B."/>
            <person name="Cannon C."/>
            <person name="Castanera R."/>
            <person name="Culley D."/>
            <person name="Daum C."/>
            <person name="Ezra D."/>
            <person name="Gonzalez J."/>
            <person name="Henrissat B."/>
            <person name="Kuo A."/>
            <person name="Liang C."/>
            <person name="Lipzen A."/>
            <person name="Lutzoni F."/>
            <person name="Magnuson J."/>
            <person name="Mondo S."/>
            <person name="Nolan M."/>
            <person name="Ohm R."/>
            <person name="Pangilinan J."/>
            <person name="Park H.-J."/>
            <person name="Ramirez L."/>
            <person name="Alfaro M."/>
            <person name="Sun H."/>
            <person name="Tritt A."/>
            <person name="Yoshinaga Y."/>
            <person name="Zwiers L.-H."/>
            <person name="Turgeon B."/>
            <person name="Goodwin S."/>
            <person name="Spatafora J."/>
            <person name="Crous P."/>
            <person name="Grigoriev I."/>
        </authorList>
    </citation>
    <scope>NUCLEOTIDE SEQUENCE</scope>
    <source>
        <strain evidence="12">CBS 113389</strain>
    </source>
</reference>
<dbReference type="PRINTS" id="PR01333">
    <property type="entry name" value="2POREKCHANEL"/>
</dbReference>
<feature type="transmembrane region" description="Helical" evidence="10">
    <location>
        <begin position="450"/>
        <end position="471"/>
    </location>
</feature>
<evidence type="ECO:0000256" key="8">
    <source>
        <dbReference type="RuleBase" id="RU003857"/>
    </source>
</evidence>